<comment type="subcellular location">
    <subcellularLocation>
        <location evidence="6">Cytoplasm</location>
    </subcellularLocation>
</comment>
<accession>A0ABR7FUB7</accession>
<dbReference type="PANTHER" id="PTHR43116">
    <property type="entry name" value="PEPTIDE CHAIN RELEASE FACTOR 2"/>
    <property type="match status" value="1"/>
</dbReference>
<protein>
    <recommendedName>
        <fullName evidence="3 6">Peptide chain release factor 2</fullName>
        <shortName evidence="6">RF-2</shortName>
    </recommendedName>
</protein>
<evidence type="ECO:0000256" key="4">
    <source>
        <dbReference type="ARBA" id="ARBA00022481"/>
    </source>
</evidence>
<keyword evidence="9" id="KW-1185">Reference proteome</keyword>
<comment type="caution">
    <text evidence="8">The sequence shown here is derived from an EMBL/GenBank/DDBJ whole genome shotgun (WGS) entry which is preliminary data.</text>
</comment>
<feature type="modified residue" description="N5-methylglutamine" evidence="6">
    <location>
        <position position="252"/>
    </location>
</feature>
<dbReference type="RefSeq" id="WP_024729403.1">
    <property type="nucleotide sequence ID" value="NZ_JACOOS010000022.1"/>
</dbReference>
<keyword evidence="6" id="KW-0963">Cytoplasm</keyword>
<dbReference type="Gene3D" id="1.20.58.410">
    <property type="entry name" value="Release factor"/>
    <property type="match status" value="1"/>
</dbReference>
<name>A0ABR7FUB7_9FIRM</name>
<evidence type="ECO:0000256" key="6">
    <source>
        <dbReference type="HAMAP-Rule" id="MF_00094"/>
    </source>
</evidence>
<dbReference type="Gene3D" id="3.30.160.20">
    <property type="match status" value="1"/>
</dbReference>
<evidence type="ECO:0000256" key="2">
    <source>
        <dbReference type="ARBA" id="ARBA00010835"/>
    </source>
</evidence>
<dbReference type="EMBL" id="JACOOS010000022">
    <property type="protein sequence ID" value="MBC5678797.1"/>
    <property type="molecule type" value="Genomic_DNA"/>
</dbReference>
<evidence type="ECO:0000313" key="9">
    <source>
        <dbReference type="Proteomes" id="UP000635828"/>
    </source>
</evidence>
<proteinExistence type="inferred from homology"/>
<dbReference type="InterPro" id="IPR045853">
    <property type="entry name" value="Pep_chain_release_fac_I_sf"/>
</dbReference>
<evidence type="ECO:0000256" key="5">
    <source>
        <dbReference type="ARBA" id="ARBA00022917"/>
    </source>
</evidence>
<comment type="function">
    <text evidence="1 6">Peptide chain release factor 2 directs the termination of translation in response to the peptide chain termination codons UGA and UAA.</text>
</comment>
<keyword evidence="5 6" id="KW-0648">Protein biosynthesis</keyword>
<dbReference type="SUPFAM" id="SSF75620">
    <property type="entry name" value="Release factor"/>
    <property type="match status" value="1"/>
</dbReference>
<comment type="PTM">
    <text evidence="6">Methylated by PrmC. Methylation increases the termination efficiency of RF2.</text>
</comment>
<evidence type="ECO:0000256" key="3">
    <source>
        <dbReference type="ARBA" id="ARBA00019192"/>
    </source>
</evidence>
<comment type="similarity">
    <text evidence="2 6">Belongs to the prokaryotic/mitochondrial release factor family.</text>
</comment>
<dbReference type="HAMAP" id="MF_00094">
    <property type="entry name" value="Rel_fac_2"/>
    <property type="match status" value="1"/>
</dbReference>
<dbReference type="Gene3D" id="3.30.70.1660">
    <property type="match status" value="1"/>
</dbReference>
<dbReference type="Pfam" id="PF03462">
    <property type="entry name" value="PCRF"/>
    <property type="match status" value="1"/>
</dbReference>
<dbReference type="Proteomes" id="UP000635828">
    <property type="component" value="Unassembled WGS sequence"/>
</dbReference>
<dbReference type="InterPro" id="IPR000352">
    <property type="entry name" value="Pep_chain_release_fac_I"/>
</dbReference>
<feature type="domain" description="Prokaryotic-type class I peptide chain release factors" evidence="7">
    <location>
        <begin position="245"/>
        <end position="261"/>
    </location>
</feature>
<organism evidence="8 9">
    <name type="scientific">Anaerostipes hominis</name>
    <name type="common">ex Liu et al. 2021</name>
    <dbReference type="NCBI Taxonomy" id="2763018"/>
    <lineage>
        <taxon>Bacteria</taxon>
        <taxon>Bacillati</taxon>
        <taxon>Bacillota</taxon>
        <taxon>Clostridia</taxon>
        <taxon>Lachnospirales</taxon>
        <taxon>Lachnospiraceae</taxon>
        <taxon>Anaerostipes</taxon>
    </lineage>
</organism>
<dbReference type="InterPro" id="IPR005139">
    <property type="entry name" value="PCRF"/>
</dbReference>
<dbReference type="PANTHER" id="PTHR43116:SF3">
    <property type="entry name" value="CLASS I PEPTIDE CHAIN RELEASE FACTOR"/>
    <property type="match status" value="1"/>
</dbReference>
<dbReference type="SMART" id="SM00937">
    <property type="entry name" value="PCRF"/>
    <property type="match status" value="1"/>
</dbReference>
<evidence type="ECO:0000313" key="8">
    <source>
        <dbReference type="EMBL" id="MBC5678797.1"/>
    </source>
</evidence>
<reference evidence="8 9" key="1">
    <citation type="submission" date="2020-08" db="EMBL/GenBank/DDBJ databases">
        <title>Genome public.</title>
        <authorList>
            <person name="Liu C."/>
            <person name="Sun Q."/>
        </authorList>
    </citation>
    <scope>NUCLEOTIDE SEQUENCE [LARGE SCALE GENOMIC DNA]</scope>
    <source>
        <strain evidence="8 9">NSJ-7</strain>
    </source>
</reference>
<dbReference type="NCBIfam" id="TIGR00020">
    <property type="entry name" value="prfB"/>
    <property type="match status" value="1"/>
</dbReference>
<dbReference type="PROSITE" id="PS00745">
    <property type="entry name" value="RF_PROK_I"/>
    <property type="match status" value="1"/>
</dbReference>
<dbReference type="InterPro" id="IPR004374">
    <property type="entry name" value="PrfB"/>
</dbReference>
<sequence>MIELDQLKYNLNSYREPLEKLSGSLGLEEKKERIEQLELDMEAPGFWEDLEESQKVVREVKGLKDQVVGYEGLKGQFEDIETLIEMASEEEDEELAAETQEAFAEFETAYESLRISTLLSGEYDKNNAILSLHAGAGGTESCDWAGMLYRMYTRWAGKKGFETRVIDYLDGEEAGIKSVTVEIKGENAYGYLRSERGVHRLVRISPFNAAGKRQTSFASCDVMPEIDEDLNVEIADEDIRIDTYRASGAGGQHINKTDSAIRITHIPTGIVVQCQNERSQHKNKDQAMKMLKTKLYLLKEQQHLEKLSDIRGDVGDNGWGSQIRSYVLQPYTMVKDHRTNKESGNPSAVLDGDLDGFMNAYLAWSND</sequence>
<gene>
    <name evidence="6 8" type="primary">prfB</name>
    <name evidence="8" type="ORF">H8S22_14820</name>
</gene>
<keyword evidence="4 6" id="KW-0488">Methylation</keyword>
<evidence type="ECO:0000259" key="7">
    <source>
        <dbReference type="PROSITE" id="PS00745"/>
    </source>
</evidence>
<evidence type="ECO:0000256" key="1">
    <source>
        <dbReference type="ARBA" id="ARBA00002613"/>
    </source>
</evidence>
<dbReference type="Pfam" id="PF00472">
    <property type="entry name" value="RF-1"/>
    <property type="match status" value="1"/>
</dbReference>